<sequence length="77" mass="8874">MLYVQRLIAVLIIAIPGVIATYGWAVMRDVIFNNFGSGQPFEIWKFIGGLILFAGGLAFIGGWYIRRERRKQENQRR</sequence>
<dbReference type="RefSeq" id="WP_209811554.1">
    <property type="nucleotide sequence ID" value="NZ_JAGGKT010000011.1"/>
</dbReference>
<gene>
    <name evidence="2" type="ORF">J2Z37_003565</name>
</gene>
<keyword evidence="1" id="KW-0472">Membrane</keyword>
<keyword evidence="1" id="KW-1133">Transmembrane helix</keyword>
<keyword evidence="1" id="KW-0812">Transmembrane</keyword>
<evidence type="ECO:0000313" key="3">
    <source>
        <dbReference type="Proteomes" id="UP001519343"/>
    </source>
</evidence>
<comment type="caution">
    <text evidence="2">The sequence shown here is derived from an EMBL/GenBank/DDBJ whole genome shotgun (WGS) entry which is preliminary data.</text>
</comment>
<dbReference type="EMBL" id="JAGGKT010000011">
    <property type="protein sequence ID" value="MBP1933552.1"/>
    <property type="molecule type" value="Genomic_DNA"/>
</dbReference>
<evidence type="ECO:0008006" key="4">
    <source>
        <dbReference type="Google" id="ProtNLM"/>
    </source>
</evidence>
<keyword evidence="3" id="KW-1185">Reference proteome</keyword>
<feature type="transmembrane region" description="Helical" evidence="1">
    <location>
        <begin position="46"/>
        <end position="65"/>
    </location>
</feature>
<reference evidence="2 3" key="1">
    <citation type="submission" date="2021-03" db="EMBL/GenBank/DDBJ databases">
        <title>Genomic Encyclopedia of Type Strains, Phase IV (KMG-IV): sequencing the most valuable type-strain genomes for metagenomic binning, comparative biology and taxonomic classification.</title>
        <authorList>
            <person name="Goeker M."/>
        </authorList>
    </citation>
    <scope>NUCLEOTIDE SEQUENCE [LARGE SCALE GENOMIC DNA]</scope>
    <source>
        <strain evidence="2 3">DSM 24738</strain>
    </source>
</reference>
<evidence type="ECO:0000313" key="2">
    <source>
        <dbReference type="EMBL" id="MBP1933552.1"/>
    </source>
</evidence>
<organism evidence="2 3">
    <name type="scientific">Ammoniphilus resinae</name>
    <dbReference type="NCBI Taxonomy" id="861532"/>
    <lineage>
        <taxon>Bacteria</taxon>
        <taxon>Bacillati</taxon>
        <taxon>Bacillota</taxon>
        <taxon>Bacilli</taxon>
        <taxon>Bacillales</taxon>
        <taxon>Paenibacillaceae</taxon>
        <taxon>Aneurinibacillus group</taxon>
        <taxon>Ammoniphilus</taxon>
    </lineage>
</organism>
<dbReference type="Proteomes" id="UP001519343">
    <property type="component" value="Unassembled WGS sequence"/>
</dbReference>
<name>A0ABS4GTV6_9BACL</name>
<evidence type="ECO:0000256" key="1">
    <source>
        <dbReference type="SAM" id="Phobius"/>
    </source>
</evidence>
<accession>A0ABS4GTV6</accession>
<protein>
    <recommendedName>
        <fullName evidence="4">DUF2627 domain-containing protein</fullName>
    </recommendedName>
</protein>
<feature type="transmembrane region" description="Helical" evidence="1">
    <location>
        <begin position="7"/>
        <end position="26"/>
    </location>
</feature>
<dbReference type="Pfam" id="PF11118">
    <property type="entry name" value="DUF2627"/>
    <property type="match status" value="1"/>
</dbReference>
<proteinExistence type="predicted"/>
<dbReference type="InterPro" id="IPR020138">
    <property type="entry name" value="Uncharacterised_YqzF"/>
</dbReference>